<dbReference type="PANTHER" id="PTHR24305:SF166">
    <property type="entry name" value="CYTOCHROME P450 12A4, MITOCHONDRIAL-RELATED"/>
    <property type="match status" value="1"/>
</dbReference>
<accession>A0A4R6UZ15</accession>
<name>A0A4R6UZ15_9ACTN</name>
<protein>
    <submittedName>
        <fullName evidence="2">Cytochrome P450</fullName>
    </submittedName>
</protein>
<dbReference type="GO" id="GO:0020037">
    <property type="term" value="F:heme binding"/>
    <property type="evidence" value="ECO:0007669"/>
    <property type="project" value="InterPro"/>
</dbReference>
<dbReference type="InterPro" id="IPR050121">
    <property type="entry name" value="Cytochrome_P450_monoxygenase"/>
</dbReference>
<dbReference type="AlphaFoldDB" id="A0A4R6UZ15"/>
<comment type="caution">
    <text evidence="2">The sequence shown here is derived from an EMBL/GenBank/DDBJ whole genome shotgun (WGS) entry which is preliminary data.</text>
</comment>
<dbReference type="Pfam" id="PF00067">
    <property type="entry name" value="p450"/>
    <property type="match status" value="1"/>
</dbReference>
<proteinExistence type="inferred from homology"/>
<dbReference type="GO" id="GO:0004497">
    <property type="term" value="F:monooxygenase activity"/>
    <property type="evidence" value="ECO:0007669"/>
    <property type="project" value="InterPro"/>
</dbReference>
<sequence>MEGTADSPPSLPRASAAEQLSVVATMLVPTLARGPVLRRPFWEAAATALDTDGRAGRVLRRMRAAHGPGPVRVNVLGRRGVLLLTPDQVRRVLMGSPEPFTPASREKEGALAHFQPHALLVTRGDARPARRRFNEEALGTGKRAHALAASFLAAVREEVEVLDHALGADRELTWPRFAPSCWNAVRRIVFGDSAREDRYTTDLLRRLRADANWLYLRPRRDRTRAEFEERVNEYLDRAEPGSLAAEIARTAAPAGTDPAGQVPHWLFAFDAAVITAFRALALIAAHPEEAALVRAELAGHDVSDPGGVAGLDRLRAAVMETVRLWPTTLAILRDSTAETVWDGATAPAGTAFVVFSAFFHRDPDHLPHADRFAPEAWLEGNTAGDWSVVPFSGGPARCAGEDLVLFTTTALLAALLERREFRLVAPGRMGPDRPLPHMLDHFALRLAGSAV</sequence>
<dbReference type="PANTHER" id="PTHR24305">
    <property type="entry name" value="CYTOCHROME P450"/>
    <property type="match status" value="1"/>
</dbReference>
<dbReference type="RefSeq" id="WP_133741988.1">
    <property type="nucleotide sequence ID" value="NZ_SNYN01000010.1"/>
</dbReference>
<dbReference type="Proteomes" id="UP000295281">
    <property type="component" value="Unassembled WGS sequence"/>
</dbReference>
<dbReference type="GO" id="GO:0016705">
    <property type="term" value="F:oxidoreductase activity, acting on paired donors, with incorporation or reduction of molecular oxygen"/>
    <property type="evidence" value="ECO:0007669"/>
    <property type="project" value="InterPro"/>
</dbReference>
<evidence type="ECO:0000256" key="1">
    <source>
        <dbReference type="ARBA" id="ARBA00010617"/>
    </source>
</evidence>
<dbReference type="Gene3D" id="1.10.630.10">
    <property type="entry name" value="Cytochrome P450"/>
    <property type="match status" value="1"/>
</dbReference>
<evidence type="ECO:0000313" key="3">
    <source>
        <dbReference type="Proteomes" id="UP000295281"/>
    </source>
</evidence>
<comment type="similarity">
    <text evidence="1">Belongs to the cytochrome P450 family.</text>
</comment>
<dbReference type="OrthoDB" id="7376058at2"/>
<dbReference type="SUPFAM" id="SSF48264">
    <property type="entry name" value="Cytochrome P450"/>
    <property type="match status" value="1"/>
</dbReference>
<dbReference type="GO" id="GO:0005506">
    <property type="term" value="F:iron ion binding"/>
    <property type="evidence" value="ECO:0007669"/>
    <property type="project" value="InterPro"/>
</dbReference>
<dbReference type="InterPro" id="IPR001128">
    <property type="entry name" value="Cyt_P450"/>
</dbReference>
<dbReference type="EMBL" id="SNYN01000010">
    <property type="protein sequence ID" value="TDQ51566.1"/>
    <property type="molecule type" value="Genomic_DNA"/>
</dbReference>
<gene>
    <name evidence="2" type="ORF">EV190_11054</name>
</gene>
<reference evidence="2 3" key="1">
    <citation type="submission" date="2019-03" db="EMBL/GenBank/DDBJ databases">
        <title>Genomic Encyclopedia of Type Strains, Phase IV (KMG-IV): sequencing the most valuable type-strain genomes for metagenomic binning, comparative biology and taxonomic classification.</title>
        <authorList>
            <person name="Goeker M."/>
        </authorList>
    </citation>
    <scope>NUCLEOTIDE SEQUENCE [LARGE SCALE GENOMIC DNA]</scope>
    <source>
        <strain evidence="2 3">DSM 46770</strain>
    </source>
</reference>
<keyword evidence="3" id="KW-1185">Reference proteome</keyword>
<organism evidence="2 3">
    <name type="scientific">Actinorugispora endophytica</name>
    <dbReference type="NCBI Taxonomy" id="1605990"/>
    <lineage>
        <taxon>Bacteria</taxon>
        <taxon>Bacillati</taxon>
        <taxon>Actinomycetota</taxon>
        <taxon>Actinomycetes</taxon>
        <taxon>Streptosporangiales</taxon>
        <taxon>Nocardiopsidaceae</taxon>
        <taxon>Actinorugispora</taxon>
    </lineage>
</organism>
<dbReference type="InterPro" id="IPR036396">
    <property type="entry name" value="Cyt_P450_sf"/>
</dbReference>
<evidence type="ECO:0000313" key="2">
    <source>
        <dbReference type="EMBL" id="TDQ51566.1"/>
    </source>
</evidence>